<evidence type="ECO:0000259" key="3">
    <source>
        <dbReference type="PROSITE" id="PS50801"/>
    </source>
</evidence>
<evidence type="ECO:0000256" key="2">
    <source>
        <dbReference type="RuleBase" id="RU003749"/>
    </source>
</evidence>
<dbReference type="PANTHER" id="PTHR33495:SF2">
    <property type="entry name" value="ANTI-SIGMA FACTOR ANTAGONIST TM_1081-RELATED"/>
    <property type="match status" value="1"/>
</dbReference>
<dbReference type="SUPFAM" id="SSF52091">
    <property type="entry name" value="SpoIIaa-like"/>
    <property type="match status" value="1"/>
</dbReference>
<dbReference type="NCBIfam" id="TIGR00377">
    <property type="entry name" value="ant_ant_sig"/>
    <property type="match status" value="1"/>
</dbReference>
<dbReference type="InterPro" id="IPR003658">
    <property type="entry name" value="Anti-sigma_ant"/>
</dbReference>
<evidence type="ECO:0000256" key="1">
    <source>
        <dbReference type="ARBA" id="ARBA00009013"/>
    </source>
</evidence>
<comment type="similarity">
    <text evidence="1 2">Belongs to the anti-sigma-factor antagonist family.</text>
</comment>
<dbReference type="AlphaFoldDB" id="A0A6G4TRQ9"/>
<organism evidence="4 5">
    <name type="scientific">Streptomyces coryli</name>
    <dbReference type="NCBI Taxonomy" id="1128680"/>
    <lineage>
        <taxon>Bacteria</taxon>
        <taxon>Bacillati</taxon>
        <taxon>Actinomycetota</taxon>
        <taxon>Actinomycetes</taxon>
        <taxon>Kitasatosporales</taxon>
        <taxon>Streptomycetaceae</taxon>
        <taxon>Streptomyces</taxon>
    </lineage>
</organism>
<reference evidence="4 5" key="1">
    <citation type="submission" date="2020-02" db="EMBL/GenBank/DDBJ databases">
        <title>Whole-genome analyses of novel actinobacteria.</title>
        <authorList>
            <person name="Sahin N."/>
        </authorList>
    </citation>
    <scope>NUCLEOTIDE SEQUENCE [LARGE SCALE GENOMIC DNA]</scope>
    <source>
        <strain evidence="4 5">A7024</strain>
    </source>
</reference>
<name>A0A6G4TRQ9_9ACTN</name>
<accession>A0A6G4TRQ9</accession>
<dbReference type="CDD" id="cd07043">
    <property type="entry name" value="STAS_anti-anti-sigma_factors"/>
    <property type="match status" value="1"/>
</dbReference>
<feature type="domain" description="STAS" evidence="3">
    <location>
        <begin position="19"/>
        <end position="122"/>
    </location>
</feature>
<dbReference type="EMBL" id="JAAKZV010000002">
    <property type="protein sequence ID" value="NGN62473.1"/>
    <property type="molecule type" value="Genomic_DNA"/>
</dbReference>
<sequence>MSVAIAPPRVRAFTTCACIVAELRGEIDIRTVPAFTAALDTIRVEAPSRLVLDLRQVTFIDCTGLGMLCRTRRRALERGVKTSLLVTDPRILRTLHATRLTRAFDVHGRLSEVPLTVPVAAA</sequence>
<dbReference type="PANTHER" id="PTHR33495">
    <property type="entry name" value="ANTI-SIGMA FACTOR ANTAGONIST TM_1081-RELATED-RELATED"/>
    <property type="match status" value="1"/>
</dbReference>
<dbReference type="InterPro" id="IPR002645">
    <property type="entry name" value="STAS_dom"/>
</dbReference>
<dbReference type="GO" id="GO:0043856">
    <property type="term" value="F:anti-sigma factor antagonist activity"/>
    <property type="evidence" value="ECO:0007669"/>
    <property type="project" value="InterPro"/>
</dbReference>
<evidence type="ECO:0000313" key="5">
    <source>
        <dbReference type="Proteomes" id="UP000481583"/>
    </source>
</evidence>
<dbReference type="RefSeq" id="WP_165229858.1">
    <property type="nucleotide sequence ID" value="NZ_JAAKZV010000002.1"/>
</dbReference>
<keyword evidence="5" id="KW-1185">Reference proteome</keyword>
<evidence type="ECO:0000313" key="4">
    <source>
        <dbReference type="EMBL" id="NGN62473.1"/>
    </source>
</evidence>
<protein>
    <recommendedName>
        <fullName evidence="2">Anti-sigma factor antagonist</fullName>
    </recommendedName>
</protein>
<gene>
    <name evidence="4" type="ORF">G5C51_00915</name>
</gene>
<proteinExistence type="inferred from homology"/>
<dbReference type="InterPro" id="IPR036513">
    <property type="entry name" value="STAS_dom_sf"/>
</dbReference>
<dbReference type="PROSITE" id="PS50801">
    <property type="entry name" value="STAS"/>
    <property type="match status" value="1"/>
</dbReference>
<comment type="caution">
    <text evidence="4">The sequence shown here is derived from an EMBL/GenBank/DDBJ whole genome shotgun (WGS) entry which is preliminary data.</text>
</comment>
<dbReference type="Gene3D" id="3.30.750.24">
    <property type="entry name" value="STAS domain"/>
    <property type="match status" value="1"/>
</dbReference>
<dbReference type="Pfam" id="PF01740">
    <property type="entry name" value="STAS"/>
    <property type="match status" value="1"/>
</dbReference>
<dbReference type="Proteomes" id="UP000481583">
    <property type="component" value="Unassembled WGS sequence"/>
</dbReference>